<dbReference type="Proteomes" id="UP000236327">
    <property type="component" value="Unassembled WGS sequence"/>
</dbReference>
<dbReference type="AlphaFoldDB" id="A0A2K2FTU1"/>
<gene>
    <name evidence="1" type="ORF">A8V01_10000</name>
</gene>
<evidence type="ECO:0000313" key="2">
    <source>
        <dbReference type="Proteomes" id="UP000236327"/>
    </source>
</evidence>
<reference evidence="1 2" key="1">
    <citation type="submission" date="2016-05" db="EMBL/GenBank/DDBJ databases">
        <title>Complete genome sequence of Novosphingobium guangzhouense SA925(T).</title>
        <authorList>
            <person name="Sha S."/>
        </authorList>
    </citation>
    <scope>NUCLEOTIDE SEQUENCE [LARGE SCALE GENOMIC DNA]</scope>
    <source>
        <strain evidence="1 2">SA925</strain>
    </source>
</reference>
<evidence type="ECO:0000313" key="1">
    <source>
        <dbReference type="EMBL" id="PNU02196.1"/>
    </source>
</evidence>
<organism evidence="1 2">
    <name type="scientific">Novosphingobium guangzhouense</name>
    <dbReference type="NCBI Taxonomy" id="1850347"/>
    <lineage>
        <taxon>Bacteria</taxon>
        <taxon>Pseudomonadati</taxon>
        <taxon>Pseudomonadota</taxon>
        <taxon>Alphaproteobacteria</taxon>
        <taxon>Sphingomonadales</taxon>
        <taxon>Sphingomonadaceae</taxon>
        <taxon>Novosphingobium</taxon>
    </lineage>
</organism>
<protein>
    <submittedName>
        <fullName evidence="1">Uncharacterized protein</fullName>
    </submittedName>
</protein>
<proteinExistence type="predicted"/>
<comment type="caution">
    <text evidence="1">The sequence shown here is derived from an EMBL/GenBank/DDBJ whole genome shotgun (WGS) entry which is preliminary data.</text>
</comment>
<keyword evidence="2" id="KW-1185">Reference proteome</keyword>
<name>A0A2K2FTU1_9SPHN</name>
<sequence length="111" mass="11877">MERQVLAILRGHEGAAGGRGVADDFARLRDLARAGGYPVLPVGTPYVGASELMLLSWLAVAQRVVAPGCQAPSQDDLASVISTCAERLSAKGLRLYPLTLYAHRLREFAKT</sequence>
<accession>A0A2K2FTU1</accession>
<dbReference type="EMBL" id="LYMM01000084">
    <property type="protein sequence ID" value="PNU02196.1"/>
    <property type="molecule type" value="Genomic_DNA"/>
</dbReference>